<keyword evidence="1" id="KW-1188">Viral release from host cell</keyword>
<evidence type="ECO:0000256" key="3">
    <source>
        <dbReference type="ARBA" id="ARBA00023219"/>
    </source>
</evidence>
<keyword evidence="1" id="KW-0118">Viral capsid assembly</keyword>
<evidence type="ECO:0000313" key="4">
    <source>
        <dbReference type="EMBL" id="DAD95061.1"/>
    </source>
</evidence>
<evidence type="ECO:0000256" key="2">
    <source>
        <dbReference type="ARBA" id="ARBA00023009"/>
    </source>
</evidence>
<evidence type="ECO:0000256" key="1">
    <source>
        <dbReference type="ARBA" id="ARBA00022950"/>
    </source>
</evidence>
<protein>
    <submittedName>
        <fullName evidence="4">Portal protein</fullName>
    </submittedName>
</protein>
<keyword evidence="2" id="KW-1171">Viral genome ejection through host cell envelope</keyword>
<keyword evidence="3" id="KW-0231">Viral genome packaging</keyword>
<dbReference type="EMBL" id="BK015189">
    <property type="protein sequence ID" value="DAD95061.1"/>
    <property type="molecule type" value="Genomic_DNA"/>
</dbReference>
<organism evidence="4">
    <name type="scientific">Siphoviridae sp. ctVqj4</name>
    <dbReference type="NCBI Taxonomy" id="2826359"/>
    <lineage>
        <taxon>Viruses</taxon>
        <taxon>Duplodnaviria</taxon>
        <taxon>Heunggongvirae</taxon>
        <taxon>Uroviricota</taxon>
        <taxon>Caudoviricetes</taxon>
    </lineage>
</organism>
<keyword evidence="2" id="KW-1160">Virus entry into host cell</keyword>
<reference evidence="4" key="1">
    <citation type="journal article" date="2021" name="Proc. Natl. Acad. Sci. U.S.A.">
        <title>A Catalog of Tens of Thousands of Viruses from Human Metagenomes Reveals Hidden Associations with Chronic Diseases.</title>
        <authorList>
            <person name="Tisza M.J."/>
            <person name="Buck C.B."/>
        </authorList>
    </citation>
    <scope>NUCLEOTIDE SEQUENCE</scope>
    <source>
        <strain evidence="4">CtVqj4</strain>
    </source>
</reference>
<proteinExistence type="predicted"/>
<sequence length="411" mass="46779">MGIFDIFKSKDKKTQTKYIEMMNGAVPVFSNFGENIYANDIIQSCIRCIATEVGKLKPRHIRTDTNGLQTQVNGSINRLLKFKPNEFMTTTDFLEKITYLFEINKNVFIYPAYREILVEDGFVRREYTGLYPLNPISTEFVEDVTGKIFVSFSFANGYKCTLPYRDLIHWRKDFGANEFMGGDAQGQPDNNALLSLLKTDYTVIQGIDKAIKSSYGVKGIVKIQTFLDTESQIQTIKEFENKIMNSGSGILPLDLKSDFIPVKIDPKVIDADTMNFITQRILNNYAVSLPIYNGDFNEEQYHAFYERNLENKIVSLGRCFSAALFTDRQLDVGNEIIFYDQGLNFTSMENKIQVVDILSSRGTLTDNQILAIFGYPPFDGGNIRKQSLNYINRDLADSYQMGSVRSGKEVT</sequence>
<dbReference type="Pfam" id="PF04860">
    <property type="entry name" value="Phage_portal"/>
    <property type="match status" value="1"/>
</dbReference>
<name>A0A8S5NJT0_9CAUD</name>
<dbReference type="InterPro" id="IPR006944">
    <property type="entry name" value="Phage/GTA_portal"/>
</dbReference>
<keyword evidence="2" id="KW-1162">Viral penetration into host cytoplasm</keyword>
<accession>A0A8S5NJT0</accession>